<dbReference type="InterPro" id="IPR017939">
    <property type="entry name" value="G-Glutamylcylcotransferase"/>
</dbReference>
<accession>A0ABT1S6W0</accession>
<dbReference type="InterPro" id="IPR013024">
    <property type="entry name" value="GGCT-like"/>
</dbReference>
<evidence type="ECO:0000256" key="1">
    <source>
        <dbReference type="ARBA" id="ARBA00023239"/>
    </source>
</evidence>
<dbReference type="SUPFAM" id="SSF110857">
    <property type="entry name" value="Gamma-glutamyl cyclotransferase-like"/>
    <property type="match status" value="1"/>
</dbReference>
<dbReference type="RefSeq" id="WP_256310494.1">
    <property type="nucleotide sequence ID" value="NZ_JANGAC010000002.1"/>
</dbReference>
<dbReference type="CDD" id="cd06661">
    <property type="entry name" value="GGCT_like"/>
    <property type="match status" value="1"/>
</dbReference>
<name>A0ABT1S6W0_9FIRM</name>
<dbReference type="EMBL" id="JANGAC010000002">
    <property type="protein sequence ID" value="MCQ4922204.1"/>
    <property type="molecule type" value="Genomic_DNA"/>
</dbReference>
<reference evidence="3 4" key="1">
    <citation type="submission" date="2022-06" db="EMBL/GenBank/DDBJ databases">
        <title>Isolation of gut microbiota from human fecal samples.</title>
        <authorList>
            <person name="Pamer E.G."/>
            <person name="Barat B."/>
            <person name="Waligurski E."/>
            <person name="Medina S."/>
            <person name="Paddock L."/>
            <person name="Mostad J."/>
        </authorList>
    </citation>
    <scope>NUCLEOTIDE SEQUENCE [LARGE SCALE GENOMIC DNA]</scope>
    <source>
        <strain evidence="3 4">DFI.7.95</strain>
    </source>
</reference>
<dbReference type="Proteomes" id="UP001524478">
    <property type="component" value="Unassembled WGS sequence"/>
</dbReference>
<sequence>MDKRLYIAYGSNLNVGQMRYRCPTAKIYGKGILQGYRLLFKGSKGNAYLTIEPSIGGKVPVVIWDIKSSDEMALDRYEGYPSFYYKENIEVELETGEVVTAMVYIMTNEIRGRIQLNLPSKNYLATAKEGYKDHGFDLEFIEEAIKVSKTRGVV</sequence>
<dbReference type="Gene3D" id="3.10.490.10">
    <property type="entry name" value="Gamma-glutamyl cyclotransferase-like"/>
    <property type="match status" value="1"/>
</dbReference>
<keyword evidence="4" id="KW-1185">Reference proteome</keyword>
<dbReference type="PANTHER" id="PTHR12935">
    <property type="entry name" value="GAMMA-GLUTAMYLCYCLOTRANSFERASE"/>
    <property type="match status" value="1"/>
</dbReference>
<organism evidence="3 4">
    <name type="scientific">Tissierella carlieri</name>
    <dbReference type="NCBI Taxonomy" id="689904"/>
    <lineage>
        <taxon>Bacteria</taxon>
        <taxon>Bacillati</taxon>
        <taxon>Bacillota</taxon>
        <taxon>Tissierellia</taxon>
        <taxon>Tissierellales</taxon>
        <taxon>Tissierellaceae</taxon>
        <taxon>Tissierella</taxon>
    </lineage>
</organism>
<evidence type="ECO:0000259" key="2">
    <source>
        <dbReference type="Pfam" id="PF06094"/>
    </source>
</evidence>
<protein>
    <submittedName>
        <fullName evidence="3">Gamma-glutamylcyclotransferase</fullName>
    </submittedName>
</protein>
<dbReference type="Pfam" id="PF06094">
    <property type="entry name" value="GGACT"/>
    <property type="match status" value="1"/>
</dbReference>
<feature type="domain" description="Gamma-glutamylcyclotransferase AIG2-like" evidence="2">
    <location>
        <begin position="7"/>
        <end position="121"/>
    </location>
</feature>
<keyword evidence="1" id="KW-0456">Lyase</keyword>
<proteinExistence type="predicted"/>
<gene>
    <name evidence="3" type="ORF">NE686_03850</name>
</gene>
<evidence type="ECO:0000313" key="4">
    <source>
        <dbReference type="Proteomes" id="UP001524478"/>
    </source>
</evidence>
<comment type="caution">
    <text evidence="3">The sequence shown here is derived from an EMBL/GenBank/DDBJ whole genome shotgun (WGS) entry which is preliminary data.</text>
</comment>
<evidence type="ECO:0000313" key="3">
    <source>
        <dbReference type="EMBL" id="MCQ4922204.1"/>
    </source>
</evidence>
<dbReference type="PANTHER" id="PTHR12935:SF0">
    <property type="entry name" value="GAMMA-GLUTAMYLCYCLOTRANSFERASE"/>
    <property type="match status" value="1"/>
</dbReference>
<dbReference type="InterPro" id="IPR009288">
    <property type="entry name" value="AIG2-like_dom"/>
</dbReference>
<dbReference type="InterPro" id="IPR036568">
    <property type="entry name" value="GGCT-like_sf"/>
</dbReference>